<keyword evidence="6 7" id="KW-0472">Membrane</keyword>
<evidence type="ECO:0000256" key="7">
    <source>
        <dbReference type="SAM" id="Phobius"/>
    </source>
</evidence>
<feature type="transmembrane region" description="Helical" evidence="7">
    <location>
        <begin position="163"/>
        <end position="181"/>
    </location>
</feature>
<dbReference type="Proteomes" id="UP001225596">
    <property type="component" value="Unassembled WGS sequence"/>
</dbReference>
<feature type="transmembrane region" description="Helical" evidence="7">
    <location>
        <begin position="193"/>
        <end position="214"/>
    </location>
</feature>
<dbReference type="RefSeq" id="WP_338437545.1">
    <property type="nucleotide sequence ID" value="NZ_JAUYVH010000010.1"/>
</dbReference>
<feature type="transmembrane region" description="Helical" evidence="7">
    <location>
        <begin position="58"/>
        <end position="80"/>
    </location>
</feature>
<comment type="similarity">
    <text evidence="2">Belongs to the CPA3 antiporters (TC 2.A.63) subunit B family.</text>
</comment>
<protein>
    <submittedName>
        <fullName evidence="9">Na(+)/H(+) antiporter subunit B</fullName>
    </submittedName>
</protein>
<feature type="transmembrane region" description="Helical" evidence="7">
    <location>
        <begin position="100"/>
        <end position="121"/>
    </location>
</feature>
<organism evidence="9 10">
    <name type="scientific">Keguizhuia sedimenti</name>
    <dbReference type="NCBI Taxonomy" id="3064264"/>
    <lineage>
        <taxon>Bacteria</taxon>
        <taxon>Pseudomonadati</taxon>
        <taxon>Pseudomonadota</taxon>
        <taxon>Betaproteobacteria</taxon>
        <taxon>Burkholderiales</taxon>
        <taxon>Oxalobacteraceae</taxon>
        <taxon>Keguizhuia</taxon>
    </lineage>
</organism>
<evidence type="ECO:0000259" key="8">
    <source>
        <dbReference type="Pfam" id="PF04039"/>
    </source>
</evidence>
<dbReference type="InterPro" id="IPR007182">
    <property type="entry name" value="MnhB"/>
</dbReference>
<evidence type="ECO:0000256" key="2">
    <source>
        <dbReference type="ARBA" id="ARBA00009425"/>
    </source>
</evidence>
<keyword evidence="5 7" id="KW-1133">Transmembrane helix</keyword>
<proteinExistence type="inferred from homology"/>
<keyword evidence="10" id="KW-1185">Reference proteome</keyword>
<sequence>MKFLQRLSVLLGCAALGLLLAMTLLDLPLPQVRLSEQVHRQLHASGVDHPVTAVLLNFRGYDTLLEIAVLFLALLGVLLVRDEPSTGYRIGGSAPLLLQLMAKLTAPMMILVAGYLLWAGAYRPGGAFQSGAVLASGMVLLYLSCILPAWASLTLTLRIGTTIGFLIFLGVAAAMLSHGMLLQYPPSSASTLILLIETGLTVSLGLILAGLFLWQPNEEDDA</sequence>
<evidence type="ECO:0000313" key="10">
    <source>
        <dbReference type="Proteomes" id="UP001225596"/>
    </source>
</evidence>
<comment type="subcellular location">
    <subcellularLocation>
        <location evidence="1">Cell membrane</location>
        <topology evidence="1">Multi-pass membrane protein</topology>
    </subcellularLocation>
</comment>
<keyword evidence="4 7" id="KW-0812">Transmembrane</keyword>
<feature type="transmembrane region" description="Helical" evidence="7">
    <location>
        <begin position="127"/>
        <end position="151"/>
    </location>
</feature>
<gene>
    <name evidence="9" type="ORF">Q8A64_14450</name>
</gene>
<name>A0ABU1BRN4_9BURK</name>
<dbReference type="EMBL" id="JAUYVH010000010">
    <property type="protein sequence ID" value="MDQ9171612.1"/>
    <property type="molecule type" value="Genomic_DNA"/>
</dbReference>
<evidence type="ECO:0000256" key="5">
    <source>
        <dbReference type="ARBA" id="ARBA00022989"/>
    </source>
</evidence>
<accession>A0ABU1BRN4</accession>
<evidence type="ECO:0000256" key="6">
    <source>
        <dbReference type="ARBA" id="ARBA00023136"/>
    </source>
</evidence>
<dbReference type="PANTHER" id="PTHR33932:SF4">
    <property type="entry name" value="NA(+)_H(+) ANTIPORTER SUBUNIT B"/>
    <property type="match status" value="1"/>
</dbReference>
<evidence type="ECO:0000256" key="3">
    <source>
        <dbReference type="ARBA" id="ARBA00022475"/>
    </source>
</evidence>
<evidence type="ECO:0000256" key="4">
    <source>
        <dbReference type="ARBA" id="ARBA00022692"/>
    </source>
</evidence>
<reference evidence="9 10" key="1">
    <citation type="submission" date="2023-08" db="EMBL/GenBank/DDBJ databases">
        <title>Oxalobacteraceae gen .nov., isolated from river sludge outside the plant.</title>
        <authorList>
            <person name="Zhao S.Y."/>
        </authorList>
    </citation>
    <scope>NUCLEOTIDE SEQUENCE [LARGE SCALE GENOMIC DNA]</scope>
    <source>
        <strain evidence="9 10">R-40</strain>
    </source>
</reference>
<evidence type="ECO:0000313" key="9">
    <source>
        <dbReference type="EMBL" id="MDQ9171612.1"/>
    </source>
</evidence>
<feature type="domain" description="Na+/H+ antiporter MnhB subunit-related protein" evidence="8">
    <location>
        <begin position="98"/>
        <end position="192"/>
    </location>
</feature>
<evidence type="ECO:0000256" key="1">
    <source>
        <dbReference type="ARBA" id="ARBA00004651"/>
    </source>
</evidence>
<dbReference type="InterPro" id="IPR050622">
    <property type="entry name" value="CPA3_antiporter_subunitB"/>
</dbReference>
<dbReference type="Pfam" id="PF04039">
    <property type="entry name" value="MnhB"/>
    <property type="match status" value="1"/>
</dbReference>
<comment type="caution">
    <text evidence="9">The sequence shown here is derived from an EMBL/GenBank/DDBJ whole genome shotgun (WGS) entry which is preliminary data.</text>
</comment>
<dbReference type="PANTHER" id="PTHR33932">
    <property type="entry name" value="NA(+)/H(+) ANTIPORTER SUBUNIT B"/>
    <property type="match status" value="1"/>
</dbReference>
<keyword evidence="3" id="KW-1003">Cell membrane</keyword>